<evidence type="ECO:0000313" key="2">
    <source>
        <dbReference type="EMBL" id="CAL1682440.1"/>
    </source>
</evidence>
<organism evidence="2 3">
    <name type="scientific">Lasius platythorax</name>
    <dbReference type="NCBI Taxonomy" id="488582"/>
    <lineage>
        <taxon>Eukaryota</taxon>
        <taxon>Metazoa</taxon>
        <taxon>Ecdysozoa</taxon>
        <taxon>Arthropoda</taxon>
        <taxon>Hexapoda</taxon>
        <taxon>Insecta</taxon>
        <taxon>Pterygota</taxon>
        <taxon>Neoptera</taxon>
        <taxon>Endopterygota</taxon>
        <taxon>Hymenoptera</taxon>
        <taxon>Apocrita</taxon>
        <taxon>Aculeata</taxon>
        <taxon>Formicoidea</taxon>
        <taxon>Formicidae</taxon>
        <taxon>Formicinae</taxon>
        <taxon>Lasius</taxon>
        <taxon>Lasius</taxon>
    </lineage>
</organism>
<feature type="region of interest" description="Disordered" evidence="1">
    <location>
        <begin position="79"/>
        <end position="120"/>
    </location>
</feature>
<dbReference type="AlphaFoldDB" id="A0AAV2NRB9"/>
<evidence type="ECO:0000313" key="3">
    <source>
        <dbReference type="Proteomes" id="UP001497644"/>
    </source>
</evidence>
<dbReference type="EMBL" id="OZ034826">
    <property type="protein sequence ID" value="CAL1682440.1"/>
    <property type="molecule type" value="Genomic_DNA"/>
</dbReference>
<name>A0AAV2NRB9_9HYME</name>
<protein>
    <submittedName>
        <fullName evidence="2">Uncharacterized protein</fullName>
    </submittedName>
</protein>
<sequence>MTVLLSARNQSTATRLSIHGTHLRYKRLSPKRLRALFYQRRREARGRRGSCSCRRGQGRLPKTKTCAAFPKEWTRGLLTKGSTGFRHPHDDDDDDEDEGKEVSIRRVGLNNSGKGPSLGPLTRECNLLAPARDVHRGFSSLHLSFTYDRGDSVCCGFPLSSSVWLKSIDPIINSEDEREDEIDLQHRRDAPTIKIR</sequence>
<reference evidence="2" key="1">
    <citation type="submission" date="2024-04" db="EMBL/GenBank/DDBJ databases">
        <authorList>
            <consortium name="Molecular Ecology Group"/>
        </authorList>
    </citation>
    <scope>NUCLEOTIDE SEQUENCE</scope>
</reference>
<gene>
    <name evidence="2" type="ORF">LPLAT_LOCUS8250</name>
</gene>
<keyword evidence="3" id="KW-1185">Reference proteome</keyword>
<dbReference type="Proteomes" id="UP001497644">
    <property type="component" value="Chromosome 3"/>
</dbReference>
<evidence type="ECO:0000256" key="1">
    <source>
        <dbReference type="SAM" id="MobiDB-lite"/>
    </source>
</evidence>
<accession>A0AAV2NRB9</accession>
<proteinExistence type="predicted"/>